<proteinExistence type="predicted"/>
<sequence>MHVTRWRRRLDDRGSVAAEFAVALPAVVVVLALAVGALGSVATAVRLQHGAAEAARLLGRGDGDGLAAVEGGGVAAVVEHAGGLVCVTASAPVAAALPLPPVTARACALDGGR</sequence>
<keyword evidence="3" id="KW-1185">Reference proteome</keyword>
<protein>
    <submittedName>
        <fullName evidence="2">Flp pilus assembly protein TadG</fullName>
    </submittedName>
</protein>
<keyword evidence="1" id="KW-0812">Transmembrane</keyword>
<reference evidence="2 3" key="1">
    <citation type="submission" date="2023-07" db="EMBL/GenBank/DDBJ databases">
        <title>Functional and genomic diversity of the sorghum phyllosphere microbiome.</title>
        <authorList>
            <person name="Shade A."/>
        </authorList>
    </citation>
    <scope>NUCLEOTIDE SEQUENCE [LARGE SCALE GENOMIC DNA]</scope>
    <source>
        <strain evidence="2 3">SORGH_AS_1207</strain>
    </source>
</reference>
<dbReference type="EMBL" id="JAUTBF010000001">
    <property type="protein sequence ID" value="MDQ1124899.1"/>
    <property type="molecule type" value="Genomic_DNA"/>
</dbReference>
<evidence type="ECO:0000313" key="3">
    <source>
        <dbReference type="Proteomes" id="UP001226691"/>
    </source>
</evidence>
<organism evidence="2 3">
    <name type="scientific">Microbacterium trichothecenolyticum</name>
    <name type="common">Aureobacterium trichothecenolyticum</name>
    <dbReference type="NCBI Taxonomy" id="69370"/>
    <lineage>
        <taxon>Bacteria</taxon>
        <taxon>Bacillati</taxon>
        <taxon>Actinomycetota</taxon>
        <taxon>Actinomycetes</taxon>
        <taxon>Micrococcales</taxon>
        <taxon>Microbacteriaceae</taxon>
        <taxon>Microbacterium</taxon>
    </lineage>
</organism>
<feature type="transmembrane region" description="Helical" evidence="1">
    <location>
        <begin position="20"/>
        <end position="42"/>
    </location>
</feature>
<gene>
    <name evidence="2" type="ORF">QE412_003472</name>
</gene>
<keyword evidence="1" id="KW-0472">Membrane</keyword>
<keyword evidence="1" id="KW-1133">Transmembrane helix</keyword>
<accession>A0ABU0TZ16</accession>
<name>A0ABU0TZ16_MICTR</name>
<dbReference type="Proteomes" id="UP001226691">
    <property type="component" value="Unassembled WGS sequence"/>
</dbReference>
<comment type="caution">
    <text evidence="2">The sequence shown here is derived from an EMBL/GenBank/DDBJ whole genome shotgun (WGS) entry which is preliminary data.</text>
</comment>
<dbReference type="RefSeq" id="WP_307486778.1">
    <property type="nucleotide sequence ID" value="NZ_JAUTBF010000001.1"/>
</dbReference>
<evidence type="ECO:0000313" key="2">
    <source>
        <dbReference type="EMBL" id="MDQ1124899.1"/>
    </source>
</evidence>
<evidence type="ECO:0000256" key="1">
    <source>
        <dbReference type="SAM" id="Phobius"/>
    </source>
</evidence>